<dbReference type="PANTHER" id="PTHR45586:SF1">
    <property type="entry name" value="LIPOPOLYSACCHARIDE ASSEMBLY PROTEIN B"/>
    <property type="match status" value="1"/>
</dbReference>
<dbReference type="EMBL" id="BJTG01000005">
    <property type="protein sequence ID" value="GEJ57791.1"/>
    <property type="molecule type" value="Genomic_DNA"/>
</dbReference>
<evidence type="ECO:0008006" key="7">
    <source>
        <dbReference type="Google" id="ProtNLM"/>
    </source>
</evidence>
<dbReference type="InterPro" id="IPR051012">
    <property type="entry name" value="CellSynth/LPSAsmb/PSIAsmb"/>
</dbReference>
<evidence type="ECO:0000256" key="2">
    <source>
        <dbReference type="ARBA" id="ARBA00022803"/>
    </source>
</evidence>
<protein>
    <recommendedName>
        <fullName evidence="7">Tetratricopeptide repeat protein</fullName>
    </recommendedName>
</protein>
<dbReference type="InterPro" id="IPR019734">
    <property type="entry name" value="TPR_rpt"/>
</dbReference>
<feature type="repeat" description="TPR" evidence="3">
    <location>
        <begin position="374"/>
        <end position="407"/>
    </location>
</feature>
<name>A0A7I9VN38_9BACT</name>
<dbReference type="Pfam" id="PF13432">
    <property type="entry name" value="TPR_16"/>
    <property type="match status" value="2"/>
</dbReference>
<dbReference type="Proteomes" id="UP000503640">
    <property type="component" value="Unassembled WGS sequence"/>
</dbReference>
<keyword evidence="4" id="KW-0732">Signal</keyword>
<gene>
    <name evidence="5" type="ORF">AMYX_25320</name>
</gene>
<organism evidence="5 6">
    <name type="scientific">Anaeromyxobacter diazotrophicus</name>
    <dbReference type="NCBI Taxonomy" id="2590199"/>
    <lineage>
        <taxon>Bacteria</taxon>
        <taxon>Pseudomonadati</taxon>
        <taxon>Myxococcota</taxon>
        <taxon>Myxococcia</taxon>
        <taxon>Myxococcales</taxon>
        <taxon>Cystobacterineae</taxon>
        <taxon>Anaeromyxobacteraceae</taxon>
        <taxon>Anaeromyxobacter</taxon>
    </lineage>
</organism>
<dbReference type="Pfam" id="PF13428">
    <property type="entry name" value="TPR_14"/>
    <property type="match status" value="1"/>
</dbReference>
<dbReference type="Gene3D" id="1.25.40.10">
    <property type="entry name" value="Tetratricopeptide repeat domain"/>
    <property type="match status" value="2"/>
</dbReference>
<feature type="chain" id="PRO_5029637052" description="Tetratricopeptide repeat protein" evidence="4">
    <location>
        <begin position="24"/>
        <end position="727"/>
    </location>
</feature>
<dbReference type="SMART" id="SM00028">
    <property type="entry name" value="TPR"/>
    <property type="match status" value="4"/>
</dbReference>
<evidence type="ECO:0000256" key="3">
    <source>
        <dbReference type="PROSITE-ProRule" id="PRU00339"/>
    </source>
</evidence>
<evidence type="ECO:0000256" key="4">
    <source>
        <dbReference type="SAM" id="SignalP"/>
    </source>
</evidence>
<proteinExistence type="predicted"/>
<keyword evidence="6" id="KW-1185">Reference proteome</keyword>
<evidence type="ECO:0000256" key="1">
    <source>
        <dbReference type="ARBA" id="ARBA00022737"/>
    </source>
</evidence>
<feature type="repeat" description="TPR" evidence="3">
    <location>
        <begin position="27"/>
        <end position="60"/>
    </location>
</feature>
<dbReference type="RefSeq" id="WP_176065679.1">
    <property type="nucleotide sequence ID" value="NZ_BJTG01000005.1"/>
</dbReference>
<dbReference type="InterPro" id="IPR011990">
    <property type="entry name" value="TPR-like_helical_dom_sf"/>
</dbReference>
<sequence length="727" mass="78323">MPARLAAAAATLLLAAAPLTASAGVSEQWYLLRGRSNMKIQNYRAAIEAFQKAYELDPASREASRGLALAYEKNGETDRAIAQLDRYLARFDDDPELAFKQARWLGWSRYGYRRGDAIRYYRMGLARQDDPARRRELARLLGRDRATLDEALAAYRTLLAAAPGDAALRAEYQKLLLWDPRHRPEAIAELGRDADAHPEDPARELRVARLLAEEPGREVEAVDRFRRALALREDARAELGLARALARAHRRGEALDAYARAVELEPRDASLRLERARVLAGERGRRAEALAEYRRVLEGRPGDKALRLEYARLLAADEGGREAALAETRRLAAEEPQSREVRLTYARLLGARRETSEAAIVQYEREASARPESVEAHAGLARAYAWNGDPDRALWHADRALARDPEQPDLTRLRAELGRGRESWLGGAARALSSQAGGKELAGVQGGLRGSRELTPFARATLEGGGESYAGEGRSAAGSRFALAMEGRPSTEARLEGAIAYDGVRAGAAAVTGRVAFARGSAAEGFGLFAERRARLDSFTAFAGAPTGLWGLATENVAGASVAFLAGSLQVELRPEAGAVTHARSPANGYLGGTATAALPLAAGGSWRLAAALEARGAHYGEDRSAVAGDALPSDGYFSPSLFLGETARAVLVAEAPLRWRFELALGPALQLVQGAPGEGVHLGGDARLALWWRAGDRLWWSVAASGEQVGASYTRIGGEAALAAYF</sequence>
<evidence type="ECO:0000313" key="6">
    <source>
        <dbReference type="Proteomes" id="UP000503640"/>
    </source>
</evidence>
<dbReference type="SUPFAM" id="SSF48452">
    <property type="entry name" value="TPR-like"/>
    <property type="match status" value="2"/>
</dbReference>
<comment type="caution">
    <text evidence="5">The sequence shown here is derived from an EMBL/GenBank/DDBJ whole genome shotgun (WGS) entry which is preliminary data.</text>
</comment>
<dbReference type="PANTHER" id="PTHR45586">
    <property type="entry name" value="TPR REPEAT-CONTAINING PROTEIN PA4667"/>
    <property type="match status" value="1"/>
</dbReference>
<dbReference type="PROSITE" id="PS50005">
    <property type="entry name" value="TPR"/>
    <property type="match status" value="3"/>
</dbReference>
<reference evidence="6" key="1">
    <citation type="journal article" date="2020" name="Appl. Environ. Microbiol.">
        <title>Diazotrophic Anaeromyxobacter Isolates from Soils.</title>
        <authorList>
            <person name="Masuda Y."/>
            <person name="Yamanaka H."/>
            <person name="Xu Z.X."/>
            <person name="Shiratori Y."/>
            <person name="Aono T."/>
            <person name="Amachi S."/>
            <person name="Senoo K."/>
            <person name="Itoh H."/>
        </authorList>
    </citation>
    <scope>NUCLEOTIDE SEQUENCE [LARGE SCALE GENOMIC DNA]</scope>
    <source>
        <strain evidence="6">R267</strain>
    </source>
</reference>
<feature type="repeat" description="TPR" evidence="3">
    <location>
        <begin position="235"/>
        <end position="268"/>
    </location>
</feature>
<keyword evidence="1" id="KW-0677">Repeat</keyword>
<keyword evidence="2 3" id="KW-0802">TPR repeat</keyword>
<accession>A0A7I9VN38</accession>
<dbReference type="AlphaFoldDB" id="A0A7I9VN38"/>
<feature type="signal peptide" evidence="4">
    <location>
        <begin position="1"/>
        <end position="23"/>
    </location>
</feature>
<evidence type="ECO:0000313" key="5">
    <source>
        <dbReference type="EMBL" id="GEJ57791.1"/>
    </source>
</evidence>